<dbReference type="EMBL" id="GIBP01001872">
    <property type="protein sequence ID" value="NDV30841.1"/>
    <property type="molecule type" value="Transcribed_RNA"/>
</dbReference>
<keyword evidence="4" id="KW-0067">ATP-binding</keyword>
<dbReference type="CDD" id="cd00778">
    <property type="entry name" value="ProRS_core_arch_euk"/>
    <property type="match status" value="1"/>
</dbReference>
<evidence type="ECO:0000256" key="3">
    <source>
        <dbReference type="ARBA" id="ARBA00022741"/>
    </source>
</evidence>
<dbReference type="EC" id="6.1.1.15" evidence="1"/>
<dbReference type="InterPro" id="IPR004499">
    <property type="entry name" value="Pro-tRNA-ligase_IIa_arc-type"/>
</dbReference>
<dbReference type="PROSITE" id="PS50862">
    <property type="entry name" value="AA_TRNA_LIGASE_II"/>
    <property type="match status" value="1"/>
</dbReference>
<sequence length="482" mass="55074">MDNFPEWYQQVITKAELIDYHDISGFYILRPWAFAIWEKIREWLDGKWKECGVQNAYFPLLVTENALKTEKDHVEGFAPEVAWVTKAGNRELAQVLAIRPTSETIIYPTISKWIHSHRDLPLLLNQWTSVVRWEFDNPTPFLRSREFLWQEGHTAWETKEQAEREVLERLQNYSDVYEQLLAVPVIKGRKTVNEKFAGADYTTSVETVISATGRGIQAGTSHHLGQNFSKIFDVKYTKGDLTEYAWQNSWGLTTRSIGIMIMTHGDNKGLVLPPRVAPIQVVINLIFIKEAVNPDRKADEALLNFSNDVFQKLKSSGVRVHLDDRKHVTPGYKYNHWEMKGVPLRIDIGPIELASSSLVFVKRNDGTKFKVNASDAVPSTLSALNLIQDELFTKAKTDLLSKIKKISKTDEGSLWDNFVSAIEKSNIALVPFCEEANCEEKVKKSGHGKSLCIPFDQEPLHNEHCFVCKKEAKSWTLFGKTY</sequence>
<feature type="domain" description="Aminoacyl-transfer RNA synthetases class-II family profile" evidence="9">
    <location>
        <begin position="34"/>
        <end position="273"/>
    </location>
</feature>
<dbReference type="Pfam" id="PF00587">
    <property type="entry name" value="tRNA-synt_2b"/>
    <property type="match status" value="1"/>
</dbReference>
<evidence type="ECO:0000256" key="5">
    <source>
        <dbReference type="ARBA" id="ARBA00022917"/>
    </source>
</evidence>
<evidence type="ECO:0000313" key="10">
    <source>
        <dbReference type="EMBL" id="NDV30841.1"/>
    </source>
</evidence>
<keyword evidence="2" id="KW-0436">Ligase</keyword>
<dbReference type="PRINTS" id="PR01046">
    <property type="entry name" value="TRNASYNTHPRO"/>
</dbReference>
<evidence type="ECO:0000256" key="2">
    <source>
        <dbReference type="ARBA" id="ARBA00022598"/>
    </source>
</evidence>
<dbReference type="SMART" id="SM00946">
    <property type="entry name" value="ProRS-C_1"/>
    <property type="match status" value="1"/>
</dbReference>
<dbReference type="InterPro" id="IPR004154">
    <property type="entry name" value="Anticodon-bd"/>
</dbReference>
<dbReference type="GO" id="GO:0017101">
    <property type="term" value="C:aminoacyl-tRNA synthetase multienzyme complex"/>
    <property type="evidence" value="ECO:0007669"/>
    <property type="project" value="TreeGrafter"/>
</dbReference>
<dbReference type="NCBIfam" id="TIGR00408">
    <property type="entry name" value="proS_fam_I"/>
    <property type="match status" value="1"/>
</dbReference>
<evidence type="ECO:0000256" key="4">
    <source>
        <dbReference type="ARBA" id="ARBA00022840"/>
    </source>
</evidence>
<dbReference type="InterPro" id="IPR002316">
    <property type="entry name" value="Pro-tRNA-ligase_IIa"/>
</dbReference>
<dbReference type="InterPro" id="IPR036621">
    <property type="entry name" value="Anticodon-bd_dom_sf"/>
</dbReference>
<dbReference type="HAMAP" id="MF_01571">
    <property type="entry name" value="Pro_tRNA_synth_type3"/>
    <property type="match status" value="1"/>
</dbReference>
<dbReference type="AlphaFoldDB" id="A0A6B2L1P8"/>
<name>A0A6B2L1P8_9EUKA</name>
<organism evidence="10">
    <name type="scientific">Arcella intermedia</name>
    <dbReference type="NCBI Taxonomy" id="1963864"/>
    <lineage>
        <taxon>Eukaryota</taxon>
        <taxon>Amoebozoa</taxon>
        <taxon>Tubulinea</taxon>
        <taxon>Elardia</taxon>
        <taxon>Arcellinida</taxon>
        <taxon>Sphaerothecina</taxon>
        <taxon>Arcellidae</taxon>
        <taxon>Arcella</taxon>
    </lineage>
</organism>
<dbReference type="GO" id="GO:0005524">
    <property type="term" value="F:ATP binding"/>
    <property type="evidence" value="ECO:0007669"/>
    <property type="project" value="UniProtKB-KW"/>
</dbReference>
<dbReference type="Pfam" id="PF09180">
    <property type="entry name" value="ProRS-C_1"/>
    <property type="match status" value="1"/>
</dbReference>
<dbReference type="CDD" id="cd00862">
    <property type="entry name" value="ProRS_anticodon_zinc"/>
    <property type="match status" value="1"/>
</dbReference>
<dbReference type="Gene3D" id="3.30.930.10">
    <property type="entry name" value="Bira Bifunctional Protein, Domain 2"/>
    <property type="match status" value="1"/>
</dbReference>
<dbReference type="InterPro" id="IPR016061">
    <property type="entry name" value="Pro-tRNA_ligase_II_C"/>
</dbReference>
<dbReference type="InterPro" id="IPR002314">
    <property type="entry name" value="aa-tRNA-synt_IIb"/>
</dbReference>
<accession>A0A6B2L1P8</accession>
<dbReference type="Gene3D" id="3.40.50.800">
    <property type="entry name" value="Anticodon-binding domain"/>
    <property type="match status" value="1"/>
</dbReference>
<dbReference type="InterPro" id="IPR045864">
    <property type="entry name" value="aa-tRNA-synth_II/BPL/LPL"/>
</dbReference>
<dbReference type="GO" id="GO:0005737">
    <property type="term" value="C:cytoplasm"/>
    <property type="evidence" value="ECO:0007669"/>
    <property type="project" value="InterPro"/>
</dbReference>
<dbReference type="PANTHER" id="PTHR43382">
    <property type="entry name" value="PROLYL-TRNA SYNTHETASE"/>
    <property type="match status" value="1"/>
</dbReference>
<dbReference type="Pfam" id="PF03129">
    <property type="entry name" value="HGTP_anticodon"/>
    <property type="match status" value="1"/>
</dbReference>
<evidence type="ECO:0000256" key="7">
    <source>
        <dbReference type="ARBA" id="ARBA00029731"/>
    </source>
</evidence>
<evidence type="ECO:0000259" key="9">
    <source>
        <dbReference type="PROSITE" id="PS50862"/>
    </source>
</evidence>
<evidence type="ECO:0000256" key="1">
    <source>
        <dbReference type="ARBA" id="ARBA00012831"/>
    </source>
</evidence>
<dbReference type="PANTHER" id="PTHR43382:SF2">
    <property type="entry name" value="BIFUNCTIONAL GLUTAMATE_PROLINE--TRNA LIGASE"/>
    <property type="match status" value="1"/>
</dbReference>
<dbReference type="InterPro" id="IPR006195">
    <property type="entry name" value="aa-tRNA-synth_II"/>
</dbReference>
<dbReference type="FunFam" id="3.30.930.10:FF:000037">
    <property type="entry name" value="Proline--tRNA ligase"/>
    <property type="match status" value="1"/>
</dbReference>
<protein>
    <recommendedName>
        <fullName evidence="1">proline--tRNA ligase</fullName>
        <ecNumber evidence="1">6.1.1.15</ecNumber>
    </recommendedName>
    <alternativeName>
        <fullName evidence="7">Prolyl-tRNA synthetase</fullName>
    </alternativeName>
</protein>
<dbReference type="Gene3D" id="3.30.110.30">
    <property type="entry name" value="C-terminal domain of ProRS"/>
    <property type="match status" value="1"/>
</dbReference>
<proteinExistence type="inferred from homology"/>
<dbReference type="SUPFAM" id="SSF64586">
    <property type="entry name" value="C-terminal domain of ProRS"/>
    <property type="match status" value="1"/>
</dbReference>
<keyword evidence="5" id="KW-0648">Protein biosynthesis</keyword>
<evidence type="ECO:0000256" key="8">
    <source>
        <dbReference type="ARBA" id="ARBA00047671"/>
    </source>
</evidence>
<reference evidence="10" key="1">
    <citation type="journal article" date="2020" name="J. Eukaryot. Microbiol.">
        <title>De novo Sequencing, Assembly and Annotation of the Transcriptome for the Free-Living Testate Amoeba Arcella intermedia.</title>
        <authorList>
            <person name="Ribeiro G.M."/>
            <person name="Porfirio-Sousa A.L."/>
            <person name="Maurer-Alcala X.X."/>
            <person name="Katz L.A."/>
            <person name="Lahr D.J.G."/>
        </authorList>
    </citation>
    <scope>NUCLEOTIDE SEQUENCE</scope>
</reference>
<dbReference type="GO" id="GO:0006433">
    <property type="term" value="P:prolyl-tRNA aminoacylation"/>
    <property type="evidence" value="ECO:0007669"/>
    <property type="project" value="InterPro"/>
</dbReference>
<evidence type="ECO:0000256" key="6">
    <source>
        <dbReference type="ARBA" id="ARBA00023146"/>
    </source>
</evidence>
<comment type="catalytic activity">
    <reaction evidence="8">
        <text>tRNA(Pro) + L-proline + ATP = L-prolyl-tRNA(Pro) + AMP + diphosphate</text>
        <dbReference type="Rhea" id="RHEA:14305"/>
        <dbReference type="Rhea" id="RHEA-COMP:9700"/>
        <dbReference type="Rhea" id="RHEA-COMP:9702"/>
        <dbReference type="ChEBI" id="CHEBI:30616"/>
        <dbReference type="ChEBI" id="CHEBI:33019"/>
        <dbReference type="ChEBI" id="CHEBI:60039"/>
        <dbReference type="ChEBI" id="CHEBI:78442"/>
        <dbReference type="ChEBI" id="CHEBI:78532"/>
        <dbReference type="ChEBI" id="CHEBI:456215"/>
        <dbReference type="EC" id="6.1.1.15"/>
    </reaction>
</comment>
<keyword evidence="6" id="KW-0030">Aminoacyl-tRNA synthetase</keyword>
<dbReference type="InterPro" id="IPR017449">
    <property type="entry name" value="Pro-tRNA_synth_II"/>
</dbReference>
<dbReference type="SUPFAM" id="SSF52954">
    <property type="entry name" value="Class II aaRS ABD-related"/>
    <property type="match status" value="1"/>
</dbReference>
<keyword evidence="3" id="KW-0547">Nucleotide-binding</keyword>
<dbReference type="InterPro" id="IPR033721">
    <property type="entry name" value="ProRS_core_arch_euk"/>
</dbReference>
<dbReference type="GO" id="GO:0004827">
    <property type="term" value="F:proline-tRNA ligase activity"/>
    <property type="evidence" value="ECO:0007669"/>
    <property type="project" value="UniProtKB-EC"/>
</dbReference>
<dbReference type="SUPFAM" id="SSF55681">
    <property type="entry name" value="Class II aaRS and biotin synthetases"/>
    <property type="match status" value="1"/>
</dbReference>